<evidence type="ECO:0000313" key="1">
    <source>
        <dbReference type="EMBL" id="OEE38315.1"/>
    </source>
</evidence>
<organism evidence="1 2">
    <name type="scientific">Vibrio genomosp. F10 str. ZF-129</name>
    <dbReference type="NCBI Taxonomy" id="1187848"/>
    <lineage>
        <taxon>Bacteria</taxon>
        <taxon>Pseudomonadati</taxon>
        <taxon>Pseudomonadota</taxon>
        <taxon>Gammaproteobacteria</taxon>
        <taxon>Vibrionales</taxon>
        <taxon>Vibrionaceae</taxon>
        <taxon>Vibrio</taxon>
    </lineage>
</organism>
<reference evidence="1 2" key="1">
    <citation type="journal article" date="2012" name="Science">
        <title>Ecological populations of bacteria act as socially cohesive units of antibiotic production and resistance.</title>
        <authorList>
            <person name="Cordero O.X."/>
            <person name="Wildschutte H."/>
            <person name="Kirkup B."/>
            <person name="Proehl S."/>
            <person name="Ngo L."/>
            <person name="Hussain F."/>
            <person name="Le Roux F."/>
            <person name="Mincer T."/>
            <person name="Polz M.F."/>
        </authorList>
    </citation>
    <scope>NUCLEOTIDE SEQUENCE [LARGE SCALE GENOMIC DNA]</scope>
    <source>
        <strain evidence="1 2">ZF-129</strain>
    </source>
</reference>
<name>A0A1E5BKN1_9VIBR</name>
<proteinExistence type="predicted"/>
<protein>
    <submittedName>
        <fullName evidence="1">Uncharacterized protein</fullName>
    </submittedName>
</protein>
<accession>A0A1E5BKN1</accession>
<gene>
    <name evidence="1" type="ORF">A1QO_02740</name>
</gene>
<dbReference type="STRING" id="1187848.A1QO_02740"/>
<dbReference type="AlphaFoldDB" id="A0A1E5BKN1"/>
<dbReference type="EMBL" id="AJYQ02000002">
    <property type="protein sequence ID" value="OEE38315.1"/>
    <property type="molecule type" value="Genomic_DNA"/>
</dbReference>
<dbReference type="RefSeq" id="WP_017041312.1">
    <property type="nucleotide sequence ID" value="NZ_AJYQ02000002.1"/>
</dbReference>
<evidence type="ECO:0000313" key="2">
    <source>
        <dbReference type="Proteomes" id="UP000094741"/>
    </source>
</evidence>
<comment type="caution">
    <text evidence="1">The sequence shown here is derived from an EMBL/GenBank/DDBJ whole genome shotgun (WGS) entry which is preliminary data.</text>
</comment>
<dbReference type="Proteomes" id="UP000094741">
    <property type="component" value="Unassembled WGS sequence"/>
</dbReference>
<sequence>MREKSYRKLETKIRAICGESIDALLKDLRSKTGSDCLLNNTVHKINTSVLKKCHNDLAVLAQWIDEFCFKNANLIVHSGGIEMFGGGRVSEKSVPDIFKTKLSRDDKHQLTLLHDHIKAFMRESKNTRKFSDRVSSAHRAIDLLLSVQDVDMQIFEVYK</sequence>